<evidence type="ECO:0000256" key="6">
    <source>
        <dbReference type="RuleBase" id="RU364010"/>
    </source>
</evidence>
<evidence type="ECO:0000256" key="4">
    <source>
        <dbReference type="ARBA" id="ARBA00023065"/>
    </source>
</evidence>
<dbReference type="PANTHER" id="PTHR10137:SF0">
    <property type="entry name" value="V-TYPE PROTON ATPASE SUBUNIT C"/>
    <property type="match status" value="1"/>
</dbReference>
<keyword evidence="4 6" id="KW-0406">Ion transport</keyword>
<gene>
    <name evidence="7" type="ORF">CC85DRAFT_328139</name>
</gene>
<protein>
    <recommendedName>
        <fullName evidence="6">V-type proton ATPase subunit C</fullName>
    </recommendedName>
</protein>
<keyword evidence="8" id="KW-1185">Reference proteome</keyword>
<comment type="function">
    <text evidence="6">Subunit of the V1 complex of vacuolar(H+)-ATPase (V-ATPase), a multisubunit enzyme composed of a peripheral complex (V1) that hydrolyzes ATP and a membrane integral complex (V0) that translocates protons. V-ATPase is responsible for acidifying and maintaining the pH of intracellular compartments and in some cell types, is targeted to the plasma membrane, where it is responsible for acidifying the extracellular environment. Subunit C is necessary for the assembly of the catalytic sector of the enzyme and is likely to have a specific function in its catalytic activity.</text>
</comment>
<evidence type="ECO:0000256" key="2">
    <source>
        <dbReference type="ARBA" id="ARBA00022448"/>
    </source>
</evidence>
<dbReference type="GO" id="GO:0046961">
    <property type="term" value="F:proton-transporting ATPase activity, rotational mechanism"/>
    <property type="evidence" value="ECO:0007669"/>
    <property type="project" value="InterPro"/>
</dbReference>
<evidence type="ECO:0000313" key="8">
    <source>
        <dbReference type="Proteomes" id="UP000053611"/>
    </source>
</evidence>
<proteinExistence type="inferred from homology"/>
<evidence type="ECO:0000256" key="3">
    <source>
        <dbReference type="ARBA" id="ARBA00022781"/>
    </source>
</evidence>
<reference evidence="7 8" key="1">
    <citation type="submission" date="2015-03" db="EMBL/GenBank/DDBJ databases">
        <title>Genomics and transcriptomics of the oil-accumulating basidiomycete yeast T. oleaginosus allow insights into substrate utilization and the diverse evolutionary trajectories of mating systems in fungi.</title>
        <authorList>
            <consortium name="DOE Joint Genome Institute"/>
            <person name="Kourist R."/>
            <person name="Kracht O."/>
            <person name="Bracharz F."/>
            <person name="Lipzen A."/>
            <person name="Nolan M."/>
            <person name="Ohm R."/>
            <person name="Grigoriev I."/>
            <person name="Sun S."/>
            <person name="Heitman J."/>
            <person name="Bruck T."/>
            <person name="Nowrousian M."/>
        </authorList>
    </citation>
    <scope>NUCLEOTIDE SEQUENCE [LARGE SCALE GENOMIC DNA]</scope>
    <source>
        <strain evidence="7 8">IBC0246</strain>
    </source>
</reference>
<dbReference type="RefSeq" id="XP_018279048.1">
    <property type="nucleotide sequence ID" value="XM_018426654.1"/>
</dbReference>
<evidence type="ECO:0000256" key="1">
    <source>
        <dbReference type="ARBA" id="ARBA00006138"/>
    </source>
</evidence>
<organism evidence="7 8">
    <name type="scientific">Cutaneotrichosporon oleaginosum</name>
    <dbReference type="NCBI Taxonomy" id="879819"/>
    <lineage>
        <taxon>Eukaryota</taxon>
        <taxon>Fungi</taxon>
        <taxon>Dikarya</taxon>
        <taxon>Basidiomycota</taxon>
        <taxon>Agaricomycotina</taxon>
        <taxon>Tremellomycetes</taxon>
        <taxon>Trichosporonales</taxon>
        <taxon>Trichosporonaceae</taxon>
        <taxon>Cutaneotrichosporon</taxon>
    </lineage>
</organism>
<dbReference type="InterPro" id="IPR036132">
    <property type="entry name" value="Vac_ATP_synth_c_sf"/>
</dbReference>
<dbReference type="Gene3D" id="1.20.1460.10">
    <property type="entry name" value="subunit c (vma5p) of the yeast v-atpase, domain 2"/>
    <property type="match status" value="1"/>
</dbReference>
<dbReference type="AlphaFoldDB" id="A0A0J0XNA6"/>
<comment type="subunit">
    <text evidence="6">V-ATPase is a heteromultimeric enzyme composed of a peripheral catalytic V1 complex (components A to H) attached to an integral membrane V0 proton pore complex.</text>
</comment>
<dbReference type="GO" id="GO:0000221">
    <property type="term" value="C:vacuolar proton-transporting V-type ATPase, V1 domain"/>
    <property type="evidence" value="ECO:0007669"/>
    <property type="project" value="TreeGrafter"/>
</dbReference>
<dbReference type="Gene3D" id="3.30.70.100">
    <property type="match status" value="1"/>
</dbReference>
<dbReference type="Pfam" id="PF03223">
    <property type="entry name" value="V-ATPase_C"/>
    <property type="match status" value="1"/>
</dbReference>
<dbReference type="OrthoDB" id="6605928at2759"/>
<dbReference type="EMBL" id="KQ087204">
    <property type="protein sequence ID" value="KLT42557.1"/>
    <property type="molecule type" value="Genomic_DNA"/>
</dbReference>
<dbReference type="SUPFAM" id="SSF118203">
    <property type="entry name" value="Vacuolar ATP synthase subunit C"/>
    <property type="match status" value="1"/>
</dbReference>
<dbReference type="Proteomes" id="UP000053611">
    <property type="component" value="Unassembled WGS sequence"/>
</dbReference>
<dbReference type="FunFam" id="3.30.70.100:FF:000002">
    <property type="entry name" value="V-type proton ATPase subunit C"/>
    <property type="match status" value="1"/>
</dbReference>
<accession>A0A0J0XNA6</accession>
<sequence length="391" mass="44415">MPSDLSYWIISVPLHDGDPSSVLEDVRRATGGNTPCGGWTIPELKAGTLSSLLTLSDQLPKMDATFTAVVSKLLDQLRSLVGDDKTRLAQHARVNDRPVEEYLLPDSHGQSAWRWDKGRWGDDGKVGDVVASLVSEMHTVETTQKAKAQSYNLAKGALNTLQRKQQGNLSQRSLLDVVKKGDIVENSEFLETLLVAVPKNNVKDWFDKYERLASMVVPRSSQELAKDNDFVLMTVTIFKKVHDDFVHKARENKFIVRDFNWDDEGLENQKKELARLEQEEKELWTELLRLTRINFSEAYQLLAHLKTVRLFVESVLRYGLPAEYAGVIVKPEPKTAVKTLKQLSARFNYLATAKDRASNTVHADDMVGEWANVMEQEYYDFVLFEIPKVDF</sequence>
<evidence type="ECO:0000256" key="5">
    <source>
        <dbReference type="ARBA" id="ARBA00053565"/>
    </source>
</evidence>
<dbReference type="PANTHER" id="PTHR10137">
    <property type="entry name" value="V-TYPE PROTON ATPASE SUBUNIT C"/>
    <property type="match status" value="1"/>
</dbReference>
<dbReference type="GeneID" id="28987257"/>
<dbReference type="Gene3D" id="3.30.70.1180">
    <property type="entry name" value="Vacuolar atp synthase subunit c, domain 1"/>
    <property type="match status" value="1"/>
</dbReference>
<comment type="similarity">
    <text evidence="1 6">Belongs to the V-ATPase C subunit family.</text>
</comment>
<comment type="function">
    <text evidence="5">Subunit of the V1 complex of vacuolar(H+)-ATPase (V-ATPase), a multisubunit enzyme composed of a peripheral complex (V1) that hydrolyzes ATP and a membrane integral complex (V0) that translocates protons. V-ATPase is responsible for acidifying and maintaining the pH of intracellular compartments. Subunit C is necessary for the assembly of the catalytic sector of the enzyme and is likely to have a specific function in its catalytic activity. Reversibly leaves the enzyme after glucose depletion, causing the catalytic subcomplex V1 to detach from the V0 section.</text>
</comment>
<evidence type="ECO:0000313" key="7">
    <source>
        <dbReference type="EMBL" id="KLT42557.1"/>
    </source>
</evidence>
<dbReference type="InterPro" id="IPR004907">
    <property type="entry name" value="ATPase_V1-cplx_csu"/>
</dbReference>
<dbReference type="CDD" id="cd14785">
    <property type="entry name" value="V-ATPase_C"/>
    <property type="match status" value="1"/>
</dbReference>
<keyword evidence="2 6" id="KW-0813">Transport</keyword>
<dbReference type="STRING" id="879819.A0A0J0XNA6"/>
<keyword evidence="3 6" id="KW-0375">Hydrogen ion transport</keyword>
<name>A0A0J0XNA6_9TREE</name>